<dbReference type="GO" id="GO:0009117">
    <property type="term" value="P:nucleotide metabolic process"/>
    <property type="evidence" value="ECO:0007669"/>
    <property type="project" value="UniProtKB-KW"/>
</dbReference>
<dbReference type="GO" id="GO:0036218">
    <property type="term" value="F:dTTP diphosphatase activity"/>
    <property type="evidence" value="ECO:0007669"/>
    <property type="project" value="RHEA"/>
</dbReference>
<dbReference type="KEGG" id="pary:A4V02_09060"/>
<dbReference type="RefSeq" id="WP_068961160.1">
    <property type="nucleotide sequence ID" value="NZ_CAJTAP010000003.1"/>
</dbReference>
<proteinExistence type="inferred from homology"/>
<dbReference type="CDD" id="cd00555">
    <property type="entry name" value="Maf"/>
    <property type="match status" value="1"/>
</dbReference>
<dbReference type="Pfam" id="PF02545">
    <property type="entry name" value="Maf"/>
    <property type="match status" value="1"/>
</dbReference>
<dbReference type="PANTHER" id="PTHR43213:SF5">
    <property type="entry name" value="BIFUNCTIONAL DTTP_UTP PYROPHOSPHATASE_METHYLTRANSFERASE PROTEIN-RELATED"/>
    <property type="match status" value="1"/>
</dbReference>
<dbReference type="PIRSF" id="PIRSF006305">
    <property type="entry name" value="Maf"/>
    <property type="match status" value="1"/>
</dbReference>
<keyword evidence="2 4" id="KW-0378">Hydrolase</keyword>
<evidence type="ECO:0000256" key="1">
    <source>
        <dbReference type="ARBA" id="ARBA00001968"/>
    </source>
</evidence>
<dbReference type="HAMAP" id="MF_00528">
    <property type="entry name" value="Maf"/>
    <property type="match status" value="1"/>
</dbReference>
<dbReference type="STRING" id="1796646.A4V02_09060"/>
<comment type="caution">
    <text evidence="4">Lacks conserved residue(s) required for the propagation of feature annotation.</text>
</comment>
<comment type="catalytic activity">
    <reaction evidence="4">
        <text>dTTP + H2O = dTMP + diphosphate + H(+)</text>
        <dbReference type="Rhea" id="RHEA:28534"/>
        <dbReference type="ChEBI" id="CHEBI:15377"/>
        <dbReference type="ChEBI" id="CHEBI:15378"/>
        <dbReference type="ChEBI" id="CHEBI:33019"/>
        <dbReference type="ChEBI" id="CHEBI:37568"/>
        <dbReference type="ChEBI" id="CHEBI:63528"/>
        <dbReference type="EC" id="3.6.1.9"/>
    </reaction>
</comment>
<keyword evidence="3 4" id="KW-0546">Nucleotide metabolism</keyword>
<feature type="active site" description="Proton acceptor" evidence="4">
    <location>
        <position position="83"/>
    </location>
</feature>
<name>A0A1B1SAP3_9BACT</name>
<dbReference type="GeneID" id="65537015"/>
<evidence type="ECO:0000313" key="5">
    <source>
        <dbReference type="EMBL" id="ANU63861.1"/>
    </source>
</evidence>
<accession>A0A1Z2XHZ1</accession>
<comment type="similarity">
    <text evidence="4">Belongs to the Maf family. YhdE subfamily.</text>
</comment>
<dbReference type="Proteomes" id="UP000186351">
    <property type="component" value="Chromosome"/>
</dbReference>
<gene>
    <name evidence="5" type="ORF">A4V02_09060</name>
</gene>
<evidence type="ECO:0000256" key="3">
    <source>
        <dbReference type="ARBA" id="ARBA00023080"/>
    </source>
</evidence>
<feature type="site" description="Important for substrate specificity" evidence="4">
    <location>
        <position position="84"/>
    </location>
</feature>
<keyword evidence="6" id="KW-1185">Reference proteome</keyword>
<accession>A0A1B1SAP3</accession>
<dbReference type="InterPro" id="IPR003697">
    <property type="entry name" value="Maf-like"/>
</dbReference>
<organism evidence="5 6">
    <name type="scientific">Muribaculum intestinale</name>
    <dbReference type="NCBI Taxonomy" id="1796646"/>
    <lineage>
        <taxon>Bacteria</taxon>
        <taxon>Pseudomonadati</taxon>
        <taxon>Bacteroidota</taxon>
        <taxon>Bacteroidia</taxon>
        <taxon>Bacteroidales</taxon>
        <taxon>Muribaculaceae</taxon>
        <taxon>Muribaculum</taxon>
    </lineage>
</organism>
<dbReference type="NCBIfam" id="TIGR00172">
    <property type="entry name" value="maf"/>
    <property type="match status" value="1"/>
</dbReference>
<comment type="subcellular location">
    <subcellularLocation>
        <location evidence="4">Cytoplasm</location>
    </subcellularLocation>
</comment>
<dbReference type="SUPFAM" id="SSF52972">
    <property type="entry name" value="ITPase-like"/>
    <property type="match status" value="1"/>
</dbReference>
<dbReference type="InterPro" id="IPR029001">
    <property type="entry name" value="ITPase-like_fam"/>
</dbReference>
<feature type="site" description="Important for substrate specificity" evidence="4">
    <location>
        <position position="24"/>
    </location>
</feature>
<dbReference type="OrthoDB" id="9807767at2"/>
<dbReference type="GO" id="GO:0005737">
    <property type="term" value="C:cytoplasm"/>
    <property type="evidence" value="ECO:0007669"/>
    <property type="project" value="UniProtKB-SubCell"/>
</dbReference>
<evidence type="ECO:0000256" key="2">
    <source>
        <dbReference type="ARBA" id="ARBA00022801"/>
    </source>
</evidence>
<dbReference type="EMBL" id="CP015402">
    <property type="protein sequence ID" value="ANU63861.1"/>
    <property type="molecule type" value="Genomic_DNA"/>
</dbReference>
<dbReference type="AlphaFoldDB" id="A0A1B1SAP3"/>
<evidence type="ECO:0000256" key="4">
    <source>
        <dbReference type="HAMAP-Rule" id="MF_00528"/>
    </source>
</evidence>
<sequence length="203" mass="22713">MAKSTVPTDFINGRRLLLASHSPRRRELLAMLDIPFEIAESIDVDETYSPDMPIEDVPAHLSQKKGDAYCSHLKDDEIIITADTVVIIDGMILGKPKDEADAIEMLKALRDRSQTVVTGVTLTDSIHRHTFSVSTDVRFAAISDDEIQYYVEKYRPLDKAGAYGIQEWIGAIGIESISGSFYNVMGLPVHRLYNELKNFIDPV</sequence>
<dbReference type="EC" id="3.6.1.9" evidence="4"/>
<protein>
    <recommendedName>
        <fullName evidence="4">dTTP/UTP pyrophosphatase</fullName>
        <shortName evidence="4">dTTPase/UTPase</shortName>
        <ecNumber evidence="4">3.6.1.9</ecNumber>
    </recommendedName>
    <alternativeName>
        <fullName evidence="4">Nucleoside triphosphate pyrophosphatase</fullName>
    </alternativeName>
    <alternativeName>
        <fullName evidence="4">Nucleotide pyrophosphatase</fullName>
        <shortName evidence="4">Nucleotide PPase</shortName>
    </alternativeName>
</protein>
<dbReference type="PANTHER" id="PTHR43213">
    <property type="entry name" value="BIFUNCTIONAL DTTP/UTP PYROPHOSPHATASE/METHYLTRANSFERASE PROTEIN-RELATED"/>
    <property type="match status" value="1"/>
</dbReference>
<comment type="function">
    <text evidence="4">Nucleoside triphosphate pyrophosphatase that hydrolyzes dTTP and UTP. May have a dual role in cell division arrest and in preventing the incorporation of modified nucleotides into cellular nucleic acids.</text>
</comment>
<dbReference type="Gene3D" id="3.90.950.10">
    <property type="match status" value="1"/>
</dbReference>
<dbReference type="GO" id="GO:0036221">
    <property type="term" value="F:UTP diphosphatase activity"/>
    <property type="evidence" value="ECO:0007669"/>
    <property type="project" value="RHEA"/>
</dbReference>
<reference evidence="6" key="1">
    <citation type="submission" date="2016-04" db="EMBL/GenBank/DDBJ databases">
        <title>Complete Genome Sequences of Twelve Strains of a Stable Defined Moderately Diverse Mouse Microbiota 2 (sDMDMm2).</title>
        <authorList>
            <person name="Uchimura Y."/>
            <person name="Wyss M."/>
            <person name="Brugiroux S."/>
            <person name="Limenitakis J.P."/>
            <person name="Stecher B."/>
            <person name="McCoy K.D."/>
            <person name="Macpherson A.J."/>
        </authorList>
    </citation>
    <scope>NUCLEOTIDE SEQUENCE [LARGE SCALE GENOMIC DNA]</scope>
    <source>
        <strain evidence="6">YL27</strain>
    </source>
</reference>
<comment type="cofactor">
    <cofactor evidence="1 4">
        <name>a divalent metal cation</name>
        <dbReference type="ChEBI" id="CHEBI:60240"/>
    </cofactor>
</comment>
<evidence type="ECO:0000313" key="6">
    <source>
        <dbReference type="Proteomes" id="UP000186351"/>
    </source>
</evidence>
<feature type="site" description="Important for substrate specificity" evidence="4">
    <location>
        <position position="166"/>
    </location>
</feature>
<comment type="catalytic activity">
    <reaction evidence="4">
        <text>UTP + H2O = UMP + diphosphate + H(+)</text>
        <dbReference type="Rhea" id="RHEA:29395"/>
        <dbReference type="ChEBI" id="CHEBI:15377"/>
        <dbReference type="ChEBI" id="CHEBI:15378"/>
        <dbReference type="ChEBI" id="CHEBI:33019"/>
        <dbReference type="ChEBI" id="CHEBI:46398"/>
        <dbReference type="ChEBI" id="CHEBI:57865"/>
        <dbReference type="EC" id="3.6.1.9"/>
    </reaction>
</comment>
<keyword evidence="4" id="KW-0963">Cytoplasm</keyword>